<organism evidence="1 2">
    <name type="scientific">Imperialibacter roseus</name>
    <dbReference type="NCBI Taxonomy" id="1324217"/>
    <lineage>
        <taxon>Bacteria</taxon>
        <taxon>Pseudomonadati</taxon>
        <taxon>Bacteroidota</taxon>
        <taxon>Cytophagia</taxon>
        <taxon>Cytophagales</taxon>
        <taxon>Flammeovirgaceae</taxon>
        <taxon>Imperialibacter</taxon>
    </lineage>
</organism>
<name>A0ABZ0IVP3_9BACT</name>
<evidence type="ECO:0000313" key="1">
    <source>
        <dbReference type="EMBL" id="WOK09120.1"/>
    </source>
</evidence>
<dbReference type="Proteomes" id="UP001302349">
    <property type="component" value="Chromosome"/>
</dbReference>
<sequence>MRKQFGQFFIMLLLVATGGCLDPLDPATSDCERSGLAISIINVTSTDCGIPNGQIEVFSSGGLGDKTFFLNDGPAQKTGVFHSLRPGIYSVSVMDSLYCRRAVTVHISSGISFKESIQPIIENSCIINTCHDGSGSISFKVFANIKKSAADIKGLTQARVMPKVGSLTNDEIEQIACWVDDGALFN</sequence>
<dbReference type="PROSITE" id="PS51257">
    <property type="entry name" value="PROKAR_LIPOPROTEIN"/>
    <property type="match status" value="1"/>
</dbReference>
<proteinExistence type="predicted"/>
<evidence type="ECO:0008006" key="3">
    <source>
        <dbReference type="Google" id="ProtNLM"/>
    </source>
</evidence>
<reference evidence="1 2" key="1">
    <citation type="journal article" date="2023" name="Microbiol. Resour. Announc.">
        <title>Complete Genome Sequence of Imperialibacter roseus strain P4T.</title>
        <authorList>
            <person name="Tizabi D.R."/>
            <person name="Bachvaroff T."/>
            <person name="Hill R.T."/>
        </authorList>
    </citation>
    <scope>NUCLEOTIDE SEQUENCE [LARGE SCALE GENOMIC DNA]</scope>
    <source>
        <strain evidence="1 2">P4T</strain>
    </source>
</reference>
<keyword evidence="2" id="KW-1185">Reference proteome</keyword>
<dbReference type="RefSeq" id="WP_317491741.1">
    <property type="nucleotide sequence ID" value="NZ_CP136051.1"/>
</dbReference>
<evidence type="ECO:0000313" key="2">
    <source>
        <dbReference type="Proteomes" id="UP001302349"/>
    </source>
</evidence>
<dbReference type="EMBL" id="CP136051">
    <property type="protein sequence ID" value="WOK09120.1"/>
    <property type="molecule type" value="Genomic_DNA"/>
</dbReference>
<protein>
    <recommendedName>
        <fullName evidence="3">SprB repeat-containing protein</fullName>
    </recommendedName>
</protein>
<accession>A0ABZ0IVP3</accession>
<gene>
    <name evidence="1" type="ORF">RT717_10785</name>
</gene>